<keyword evidence="6 9" id="KW-0472">Membrane</keyword>
<evidence type="ECO:0000256" key="1">
    <source>
        <dbReference type="ARBA" id="ARBA00004381"/>
    </source>
</evidence>
<dbReference type="GO" id="GO:0019031">
    <property type="term" value="C:viral envelope"/>
    <property type="evidence" value="ECO:0007669"/>
    <property type="project" value="UniProtKB-KW"/>
</dbReference>
<reference evidence="10" key="1">
    <citation type="journal article" date="2021" name="Arch. Virol.">
        <title>First complete genome characterization of swinepox virus directly from a clinical sample indicates divergence of a Eurasian-lineage virus.</title>
        <authorList>
            <person name="Aasdev A."/>
            <person name="Mishra A."/>
            <person name="Bora D.P."/>
            <person name="Kurkure N.V."/>
            <person name="Barman N.N."/>
            <person name="Raut A.A."/>
        </authorList>
    </citation>
    <scope>NUCLEOTIDE SEQUENCE</scope>
    <source>
        <strain evidence="10">SwPV/India-Assam/16</strain>
    </source>
</reference>
<gene>
    <name evidence="10" type="primary">SwPV056</name>
</gene>
<evidence type="ECO:0000256" key="4">
    <source>
        <dbReference type="ARBA" id="ARBA00022921"/>
    </source>
</evidence>
<dbReference type="InterPro" id="IPR003472">
    <property type="entry name" value="Virion_mem_poxvirus_L1"/>
</dbReference>
<evidence type="ECO:0000256" key="9">
    <source>
        <dbReference type="SAM" id="Phobius"/>
    </source>
</evidence>
<dbReference type="Proteomes" id="UP000671927">
    <property type="component" value="Segment"/>
</dbReference>
<evidence type="ECO:0000256" key="8">
    <source>
        <dbReference type="ARBA" id="ARBA00034668"/>
    </source>
</evidence>
<evidence type="ECO:0000256" key="2">
    <source>
        <dbReference type="ARBA" id="ARBA00022692"/>
    </source>
</evidence>
<evidence type="ECO:0000313" key="10">
    <source>
        <dbReference type="EMBL" id="QQG31547.1"/>
    </source>
</evidence>
<keyword evidence="7" id="KW-1015">Disulfide bond</keyword>
<keyword evidence="2 9" id="KW-0812">Transmembrane</keyword>
<evidence type="ECO:0000256" key="3">
    <source>
        <dbReference type="ARBA" id="ARBA00022879"/>
    </source>
</evidence>
<evidence type="ECO:0000256" key="5">
    <source>
        <dbReference type="ARBA" id="ARBA00022989"/>
    </source>
</evidence>
<keyword evidence="3 10" id="KW-0946">Virion</keyword>
<dbReference type="Pfam" id="PF02442">
    <property type="entry name" value="L1R_F9L"/>
    <property type="match status" value="1"/>
</dbReference>
<feature type="transmembrane region" description="Helical" evidence="9">
    <location>
        <begin position="184"/>
        <end position="204"/>
    </location>
</feature>
<evidence type="ECO:0000256" key="7">
    <source>
        <dbReference type="ARBA" id="ARBA00023157"/>
    </source>
</evidence>
<keyword evidence="3 10" id="KW-0261">Viral envelope protein</keyword>
<dbReference type="EMBL" id="MW036632">
    <property type="protein sequence ID" value="QQG31547.1"/>
    <property type="molecule type" value="Genomic_DNA"/>
</dbReference>
<comment type="subcellular location">
    <subcellularLocation>
        <location evidence="1">Virion membrane</location>
        <topology evidence="1">Single-pass membrane protein</topology>
    </subcellularLocation>
</comment>
<name>A0A881SY38_SWPV</name>
<keyword evidence="4" id="KW-0426">Late protein</keyword>
<dbReference type="GO" id="GO:0055036">
    <property type="term" value="C:virion membrane"/>
    <property type="evidence" value="ECO:0007669"/>
    <property type="project" value="UniProtKB-SubCell"/>
</dbReference>
<organism evidence="10">
    <name type="scientific">Swinepox virus</name>
    <name type="common">SWPV</name>
    <dbReference type="NCBI Taxonomy" id="10276"/>
    <lineage>
        <taxon>Viruses</taxon>
        <taxon>Varidnaviria</taxon>
        <taxon>Bamfordvirae</taxon>
        <taxon>Nucleocytoviricota</taxon>
        <taxon>Pokkesviricetes</taxon>
        <taxon>Chitovirales</taxon>
        <taxon>Poxviridae</taxon>
        <taxon>Chordopoxvirinae</taxon>
        <taxon>Suipoxvirus</taxon>
        <taxon>Suipoxvirus swinepox</taxon>
    </lineage>
</organism>
<proteinExistence type="predicted"/>
<organismHost>
    <name type="scientific">Sus scrofa</name>
    <name type="common">Pig</name>
    <dbReference type="NCBI Taxonomy" id="9823"/>
</organismHost>
<protein>
    <submittedName>
        <fullName evidence="10">Myristylated IMV envelope protein</fullName>
    </submittedName>
</protein>
<evidence type="ECO:0000256" key="6">
    <source>
        <dbReference type="ARBA" id="ARBA00023136"/>
    </source>
</evidence>
<accession>A0A881SY38</accession>
<comment type="function">
    <text evidence="8">Component of the entry fusion complex (EFC), which consists of 11 proteins. During cell infection, this complex mediates entry of the virion core into the host cytoplasm by a two-step mechanism consisting of lipid mixing of the viral and cellular membranes and subsequent pore formation.</text>
</comment>
<keyword evidence="5 9" id="KW-1133">Transmembrane helix</keyword>
<sequence>MGAAASIQTTVNTLNQKISNKLEQSAEASAEAKCDIEIGNITFRQNRGCNVIVKNLCSAQANAQLDAVIKAATETYDSLTPDQKAYVPGLLTAALNIQTSVNTVVKDFETYVKQTCTSKSVIDNKLKIRNIFIDECAAPAGTTTNFEFINSGTSQGICAIKTLMDVTTKASTNIAPNQSSGYGYQYYIIAVVIVILSMIFLYYAKKMLFTSTKDKIKLILASKPDVHWTSYIDTFFSNVPTVIEEPKLN</sequence>